<dbReference type="OrthoDB" id="9760752at2"/>
<dbReference type="CDD" id="cd00130">
    <property type="entry name" value="PAS"/>
    <property type="match status" value="1"/>
</dbReference>
<dbReference type="Proteomes" id="UP000249842">
    <property type="component" value="Unassembled WGS sequence"/>
</dbReference>
<keyword evidence="5" id="KW-0716">Sensory transduction</keyword>
<gene>
    <name evidence="21" type="ORF">DJ021_13875</name>
</gene>
<dbReference type="InterPro" id="IPR001610">
    <property type="entry name" value="PAC"/>
</dbReference>
<evidence type="ECO:0000313" key="22">
    <source>
        <dbReference type="Proteomes" id="UP000249842"/>
    </source>
</evidence>
<evidence type="ECO:0000256" key="5">
    <source>
        <dbReference type="ARBA" id="ARBA00022606"/>
    </source>
</evidence>
<evidence type="ECO:0000256" key="17">
    <source>
        <dbReference type="SAM" id="MobiDB-lite"/>
    </source>
</evidence>
<evidence type="ECO:0000256" key="15">
    <source>
        <dbReference type="ARBA" id="ARBA00023170"/>
    </source>
</evidence>
<dbReference type="InterPro" id="IPR000700">
    <property type="entry name" value="PAS-assoc_C"/>
</dbReference>
<dbReference type="InterPro" id="IPR035965">
    <property type="entry name" value="PAS-like_dom_sf"/>
</dbReference>
<keyword evidence="7" id="KW-0288">FMN</keyword>
<dbReference type="GO" id="GO:0004673">
    <property type="term" value="F:protein histidine kinase activity"/>
    <property type="evidence" value="ECO:0007669"/>
    <property type="project" value="UniProtKB-EC"/>
</dbReference>
<dbReference type="InterPro" id="IPR013655">
    <property type="entry name" value="PAS_fold_3"/>
</dbReference>
<reference evidence="22" key="1">
    <citation type="submission" date="2018-05" db="EMBL/GenBank/DDBJ databases">
        <authorList>
            <person name="Li X."/>
        </authorList>
    </citation>
    <scope>NUCLEOTIDE SEQUENCE [LARGE SCALE GENOMIC DNA]</scope>
    <source>
        <strain evidence="22">HKS-05</strain>
    </source>
</reference>
<evidence type="ECO:0000259" key="19">
    <source>
        <dbReference type="PROSITE" id="PS50112"/>
    </source>
</evidence>
<keyword evidence="13" id="KW-0157">Chromophore</keyword>
<dbReference type="GO" id="GO:0005524">
    <property type="term" value="F:ATP binding"/>
    <property type="evidence" value="ECO:0007669"/>
    <property type="project" value="UniProtKB-KW"/>
</dbReference>
<dbReference type="Gene3D" id="3.30.565.10">
    <property type="entry name" value="Histidine kinase-like ATPase, C-terminal domain"/>
    <property type="match status" value="1"/>
</dbReference>
<sequence length="551" mass="59882">MATYHPHVTQGLAGRLRRTPDGLVGRVRRALRPSSLVEGAAGLLPRQWAYWHAIQFGVALTLLPTLLIAPIGALAGDEYPYLTYFPAVVIAAGFAGWAAGAASLTAAAILVWRISAGVNVLGPFLISAAVAGAAAAMMNTAVRHLALQKMATEAANRSLRASEEHNRRFLELSPQIPWTAAPSGLLTDIPERLARLTGVERTQLLGDGWAAVVHPDDLPAMRSAWANTVATGDSFDFEYRFRLADGAYHWLRSRAYPYRDPTGEIIAWYGLSEDVQSRKQAEEDRELLTREVDHRARNLLSVVQSIARLMPKDHPEVFVETFLGRLSALAAAHGLLAEGRWTGVPIRDLLEKELLPFAGRSGSGIRLAGERLCLRPNWVQALGMVLHELATNSAKYGALSTAEGRLTVSWRLQHAGSRLRLEWLEENGPPVRAPQRRGFGSTLIERNLRLAKNAEVTFDWRREGLRLVVVMDARDVLQHADEAEPTSDVPVVAAAAARLVRGGAGPGVEAADRDPKFAGRERASRPDPGLSHIAPEAAPPRAPGAGERRPG</sequence>
<dbReference type="Pfam" id="PF08447">
    <property type="entry name" value="PAS_3"/>
    <property type="match status" value="1"/>
</dbReference>
<dbReference type="RefSeq" id="WP_111458111.1">
    <property type="nucleotide sequence ID" value="NZ_QFYP01000001.1"/>
</dbReference>
<dbReference type="SMART" id="SM00911">
    <property type="entry name" value="HWE_HK"/>
    <property type="match status" value="1"/>
</dbReference>
<evidence type="ECO:0000256" key="12">
    <source>
        <dbReference type="ARBA" id="ARBA00022840"/>
    </source>
</evidence>
<dbReference type="Pfam" id="PF07536">
    <property type="entry name" value="HWE_HK"/>
    <property type="match status" value="1"/>
</dbReference>
<feature type="compositionally biased region" description="Basic and acidic residues" evidence="17">
    <location>
        <begin position="510"/>
        <end position="525"/>
    </location>
</feature>
<evidence type="ECO:0000256" key="14">
    <source>
        <dbReference type="ARBA" id="ARBA00023026"/>
    </source>
</evidence>
<evidence type="ECO:0000256" key="11">
    <source>
        <dbReference type="ARBA" id="ARBA00022777"/>
    </source>
</evidence>
<organism evidence="21 22">
    <name type="scientific">Phenylobacterium hankyongense</name>
    <dbReference type="NCBI Taxonomy" id="1813876"/>
    <lineage>
        <taxon>Bacteria</taxon>
        <taxon>Pseudomonadati</taxon>
        <taxon>Pseudomonadota</taxon>
        <taxon>Alphaproteobacteria</taxon>
        <taxon>Caulobacterales</taxon>
        <taxon>Caulobacteraceae</taxon>
        <taxon>Phenylobacterium</taxon>
    </lineage>
</organism>
<keyword evidence="4" id="KW-0597">Phosphoprotein</keyword>
<keyword evidence="16" id="KW-0175">Coiled coil</keyword>
<dbReference type="EMBL" id="QFYP01000001">
    <property type="protein sequence ID" value="RAK60819.1"/>
    <property type="molecule type" value="Genomic_DNA"/>
</dbReference>
<evidence type="ECO:0000256" key="9">
    <source>
        <dbReference type="ARBA" id="ARBA00022737"/>
    </source>
</evidence>
<keyword evidence="14" id="KW-0843">Virulence</keyword>
<dbReference type="NCBIfam" id="TIGR00229">
    <property type="entry name" value="sensory_box"/>
    <property type="match status" value="1"/>
</dbReference>
<feature type="coiled-coil region" evidence="16">
    <location>
        <begin position="271"/>
        <end position="298"/>
    </location>
</feature>
<proteinExistence type="predicted"/>
<comment type="catalytic activity">
    <reaction evidence="1">
        <text>ATP + protein L-histidine = ADP + protein N-phospho-L-histidine.</text>
        <dbReference type="EC" id="2.7.13.3"/>
    </reaction>
</comment>
<dbReference type="SUPFAM" id="SSF55785">
    <property type="entry name" value="PYP-like sensor domain (PAS domain)"/>
    <property type="match status" value="1"/>
</dbReference>
<dbReference type="Gene3D" id="3.30.450.20">
    <property type="entry name" value="PAS domain"/>
    <property type="match status" value="1"/>
</dbReference>
<keyword evidence="11" id="KW-0418">Kinase</keyword>
<dbReference type="SMART" id="SM00091">
    <property type="entry name" value="PAS"/>
    <property type="match status" value="1"/>
</dbReference>
<dbReference type="InterPro" id="IPR036890">
    <property type="entry name" value="HATPase_C_sf"/>
</dbReference>
<evidence type="ECO:0000256" key="1">
    <source>
        <dbReference type="ARBA" id="ARBA00000085"/>
    </source>
</evidence>
<protein>
    <recommendedName>
        <fullName evidence="2">histidine kinase</fullName>
        <ecNumber evidence="2">2.7.13.3</ecNumber>
    </recommendedName>
</protein>
<dbReference type="PROSITE" id="PS50113">
    <property type="entry name" value="PAC"/>
    <property type="match status" value="1"/>
</dbReference>
<keyword evidence="8" id="KW-0808">Transferase</keyword>
<keyword evidence="6" id="KW-0285">Flavoprotein</keyword>
<evidence type="ECO:0000256" key="3">
    <source>
        <dbReference type="ARBA" id="ARBA00022543"/>
    </source>
</evidence>
<keyword evidence="18" id="KW-0472">Membrane</keyword>
<dbReference type="SMART" id="SM00086">
    <property type="entry name" value="PAC"/>
    <property type="match status" value="1"/>
</dbReference>
<evidence type="ECO:0000256" key="4">
    <source>
        <dbReference type="ARBA" id="ARBA00022553"/>
    </source>
</evidence>
<evidence type="ECO:0000256" key="13">
    <source>
        <dbReference type="ARBA" id="ARBA00022991"/>
    </source>
</evidence>
<evidence type="ECO:0000256" key="8">
    <source>
        <dbReference type="ARBA" id="ARBA00022679"/>
    </source>
</evidence>
<keyword evidence="9" id="KW-0677">Repeat</keyword>
<keyword evidence="22" id="KW-1185">Reference proteome</keyword>
<dbReference type="PANTHER" id="PTHR41523">
    <property type="entry name" value="TWO-COMPONENT SYSTEM SENSOR PROTEIN"/>
    <property type="match status" value="1"/>
</dbReference>
<comment type="caution">
    <text evidence="21">The sequence shown here is derived from an EMBL/GenBank/DDBJ whole genome shotgun (WGS) entry which is preliminary data.</text>
</comment>
<accession>A0A328B1P6</accession>
<keyword evidence="15" id="KW-0675">Receptor</keyword>
<feature type="transmembrane region" description="Helical" evidence="18">
    <location>
        <begin position="48"/>
        <end position="69"/>
    </location>
</feature>
<evidence type="ECO:0000256" key="10">
    <source>
        <dbReference type="ARBA" id="ARBA00022741"/>
    </source>
</evidence>
<evidence type="ECO:0000256" key="2">
    <source>
        <dbReference type="ARBA" id="ARBA00012438"/>
    </source>
</evidence>
<dbReference type="PROSITE" id="PS50112">
    <property type="entry name" value="PAS"/>
    <property type="match status" value="1"/>
</dbReference>
<keyword evidence="18" id="KW-1133">Transmembrane helix</keyword>
<dbReference type="AlphaFoldDB" id="A0A328B1P6"/>
<evidence type="ECO:0000259" key="20">
    <source>
        <dbReference type="PROSITE" id="PS50113"/>
    </source>
</evidence>
<feature type="region of interest" description="Disordered" evidence="17">
    <location>
        <begin position="502"/>
        <end position="551"/>
    </location>
</feature>
<feature type="domain" description="PAS" evidence="19">
    <location>
        <begin position="162"/>
        <end position="232"/>
    </location>
</feature>
<feature type="transmembrane region" description="Helical" evidence="18">
    <location>
        <begin position="120"/>
        <end position="142"/>
    </location>
</feature>
<feature type="domain" description="PAC" evidence="20">
    <location>
        <begin position="235"/>
        <end position="287"/>
    </location>
</feature>
<keyword evidence="10" id="KW-0547">Nucleotide-binding</keyword>
<dbReference type="PANTHER" id="PTHR41523:SF8">
    <property type="entry name" value="ETHYLENE RESPONSE SENSOR PROTEIN"/>
    <property type="match status" value="1"/>
</dbReference>
<keyword evidence="18" id="KW-0812">Transmembrane</keyword>
<keyword evidence="3" id="KW-0600">Photoreceptor protein</keyword>
<evidence type="ECO:0000256" key="7">
    <source>
        <dbReference type="ARBA" id="ARBA00022643"/>
    </source>
</evidence>
<feature type="transmembrane region" description="Helical" evidence="18">
    <location>
        <begin position="81"/>
        <end position="114"/>
    </location>
</feature>
<dbReference type="EC" id="2.7.13.3" evidence="2"/>
<evidence type="ECO:0000256" key="16">
    <source>
        <dbReference type="SAM" id="Coils"/>
    </source>
</evidence>
<dbReference type="GO" id="GO:0009881">
    <property type="term" value="F:photoreceptor activity"/>
    <property type="evidence" value="ECO:0007669"/>
    <property type="project" value="UniProtKB-KW"/>
</dbReference>
<evidence type="ECO:0000256" key="6">
    <source>
        <dbReference type="ARBA" id="ARBA00022630"/>
    </source>
</evidence>
<dbReference type="InterPro" id="IPR000014">
    <property type="entry name" value="PAS"/>
</dbReference>
<evidence type="ECO:0000256" key="18">
    <source>
        <dbReference type="SAM" id="Phobius"/>
    </source>
</evidence>
<dbReference type="InterPro" id="IPR011102">
    <property type="entry name" value="Sig_transdc_His_kinase_HWE"/>
</dbReference>
<name>A0A328B1P6_9CAUL</name>
<evidence type="ECO:0000313" key="21">
    <source>
        <dbReference type="EMBL" id="RAK60819.1"/>
    </source>
</evidence>
<keyword evidence="12" id="KW-0067">ATP-binding</keyword>
<dbReference type="FunFam" id="3.30.450.20:FF:000099">
    <property type="entry name" value="Sensory box sensor histidine kinase"/>
    <property type="match status" value="1"/>
</dbReference>